<evidence type="ECO:0000256" key="1">
    <source>
        <dbReference type="SAM" id="Phobius"/>
    </source>
</evidence>
<dbReference type="AlphaFoldDB" id="A0AAV5WMZ9"/>
<proteinExistence type="predicted"/>
<evidence type="ECO:0000313" key="3">
    <source>
        <dbReference type="EMBL" id="GMT31119.1"/>
    </source>
</evidence>
<protein>
    <submittedName>
        <fullName evidence="3">Uncharacterized protein</fullName>
    </submittedName>
</protein>
<feature type="signal peptide" evidence="2">
    <location>
        <begin position="1"/>
        <end position="21"/>
    </location>
</feature>
<reference evidence="3" key="1">
    <citation type="submission" date="2023-10" db="EMBL/GenBank/DDBJ databases">
        <title>Genome assembly of Pristionchus species.</title>
        <authorList>
            <person name="Yoshida K."/>
            <person name="Sommer R.J."/>
        </authorList>
    </citation>
    <scope>NUCLEOTIDE SEQUENCE</scope>
    <source>
        <strain evidence="3">RS5133</strain>
    </source>
</reference>
<name>A0AAV5WMZ9_9BILA</name>
<keyword evidence="4" id="KW-1185">Reference proteome</keyword>
<feature type="chain" id="PRO_5043618986" evidence="2">
    <location>
        <begin position="22"/>
        <end position="551"/>
    </location>
</feature>
<evidence type="ECO:0000313" key="4">
    <source>
        <dbReference type="Proteomes" id="UP001432322"/>
    </source>
</evidence>
<keyword evidence="1" id="KW-0812">Transmembrane</keyword>
<feature type="non-terminal residue" evidence="3">
    <location>
        <position position="551"/>
    </location>
</feature>
<keyword evidence="1" id="KW-1133">Transmembrane helix</keyword>
<dbReference type="Proteomes" id="UP001432322">
    <property type="component" value="Unassembled WGS sequence"/>
</dbReference>
<comment type="caution">
    <text evidence="3">The sequence shown here is derived from an EMBL/GenBank/DDBJ whole genome shotgun (WGS) entry which is preliminary data.</text>
</comment>
<evidence type="ECO:0000256" key="2">
    <source>
        <dbReference type="SAM" id="SignalP"/>
    </source>
</evidence>
<feature type="non-terminal residue" evidence="3">
    <location>
        <position position="1"/>
    </location>
</feature>
<dbReference type="EMBL" id="BTSY01000005">
    <property type="protein sequence ID" value="GMT31119.1"/>
    <property type="molecule type" value="Genomic_DNA"/>
</dbReference>
<feature type="transmembrane region" description="Helical" evidence="1">
    <location>
        <begin position="448"/>
        <end position="472"/>
    </location>
</feature>
<sequence>RSMRNLHIFLLLIVLPSAKSGLNWEDCSSSIATTVCLAYFPELDQYADYHPKLHKNVSEDMALIIRPDTKAVWNFTITHPRKTKTNQLDFEFNQNSKISCIKSQVEWQGGEEKVDIIAPFSEDKMCSFTLSMKNKTETLDGYLSTIGKSFKIGIEGQKMVDSFEYFSFGSVNDKLACKKFDLPACGQDEACLQIEQNFECPADFHTMYRERADSNFTKIASIFCSGGDVKIAADQTLSYFPEESVAKCARKRCSLCKFHVNKTNSVTPKYTPSDAFDRCTKLECENGFMVINSNMATSEGVECSSSSIDETNAKWEVEGQLIKIATAECKKRVPCENLTKIVPAPCGENGEAETEDCHKPIVNPDTLTFECKSGQEMQLVAVNQTGAPIDPPVCEANGTWLVTFHEVDATTQKAVNRTEAMTSIDELRIKCIDLPVSASLVEGSSSSLLIGLVIGIICLVVIVFGIIVFVVVKRRKAQTASLSVPQTSSNTKTSKASSAELEPLTSALVSVSGDSVEAKKEKKPIVLADVRGVTAAAGKSGEKKEEESDNP</sequence>
<accession>A0AAV5WMZ9</accession>
<gene>
    <name evidence="3" type="ORF">PFISCL1PPCAC_22416</name>
</gene>
<keyword evidence="1" id="KW-0472">Membrane</keyword>
<keyword evidence="2" id="KW-0732">Signal</keyword>
<organism evidence="3 4">
    <name type="scientific">Pristionchus fissidentatus</name>
    <dbReference type="NCBI Taxonomy" id="1538716"/>
    <lineage>
        <taxon>Eukaryota</taxon>
        <taxon>Metazoa</taxon>
        <taxon>Ecdysozoa</taxon>
        <taxon>Nematoda</taxon>
        <taxon>Chromadorea</taxon>
        <taxon>Rhabditida</taxon>
        <taxon>Rhabditina</taxon>
        <taxon>Diplogasteromorpha</taxon>
        <taxon>Diplogasteroidea</taxon>
        <taxon>Neodiplogasteridae</taxon>
        <taxon>Pristionchus</taxon>
    </lineage>
</organism>